<evidence type="ECO:0000256" key="1">
    <source>
        <dbReference type="ARBA" id="ARBA00023125"/>
    </source>
</evidence>
<organism evidence="8 9">
    <name type="scientific">Akanthomyces muscarius</name>
    <name type="common">Entomopathogenic fungus</name>
    <name type="synonym">Lecanicillium muscarium</name>
    <dbReference type="NCBI Taxonomy" id="2231603"/>
    <lineage>
        <taxon>Eukaryota</taxon>
        <taxon>Fungi</taxon>
        <taxon>Dikarya</taxon>
        <taxon>Ascomycota</taxon>
        <taxon>Pezizomycotina</taxon>
        <taxon>Sordariomycetes</taxon>
        <taxon>Hypocreomycetidae</taxon>
        <taxon>Hypocreales</taxon>
        <taxon>Cordycipitaceae</taxon>
        <taxon>Akanthomyces</taxon>
    </lineage>
</organism>
<evidence type="ECO:0000259" key="7">
    <source>
        <dbReference type="PROSITE" id="PS50118"/>
    </source>
</evidence>
<evidence type="ECO:0000256" key="3">
    <source>
        <dbReference type="ARBA" id="ARBA00043963"/>
    </source>
</evidence>
<dbReference type="PANTHER" id="PTHR48112:SF22">
    <property type="entry name" value="MITOCHONDRIAL TRANSCRIPTION FACTOR A, ISOFORM B"/>
    <property type="match status" value="1"/>
</dbReference>
<dbReference type="PANTHER" id="PTHR48112">
    <property type="entry name" value="HIGH MOBILITY GROUP PROTEIN DSP1"/>
    <property type="match status" value="1"/>
</dbReference>
<dbReference type="Proteomes" id="UP001144673">
    <property type="component" value="Chromosome 2"/>
</dbReference>
<keyword evidence="9" id="KW-1185">Reference proteome</keyword>
<comment type="function">
    <text evidence="4">DNA-binding protein that induces severe bending of DNA. Required for DNA-binding by the FACT complex, a general chromatin factor that acts to reorganize nucleosomes. The FACT complex is involved in multiple processes that require DNA as a template such as mRNA elongation, DNA replication and DNA repair. Also augments the fidelity of transcription by RNA polymerase III independently of any role in the FACT complex.</text>
</comment>
<sequence>MESDRADPNTLDNIYQSRHLKQVNQGGGARLVWCNARWAWRFARRGSYGGASIKSRVRLSLQPCIERRAERVCWLCVVSGHSERQLERLWRGRLVGRAEAGKQATRGKEGEWVACCPPSLPPLLFLPYKSPIQICSPRNFATQHCTHFVQFSRLFTTSFFSFKNPSNTANMPKAAAAPKRGARVEKKRAKKDPNAPKRGLSAYMFFANEQRENVREENPGVSFGQVGKILGERWKALSEKQRIPYEAKAAADKKRYEDEKAAYNSS</sequence>
<dbReference type="GeneID" id="80891097"/>
<comment type="caution">
    <text evidence="8">The sequence shown here is derived from an EMBL/GenBank/DDBJ whole genome shotgun (WGS) entry which is preliminary data.</text>
</comment>
<evidence type="ECO:0000256" key="5">
    <source>
        <dbReference type="ARBA" id="ARBA00067275"/>
    </source>
</evidence>
<dbReference type="InterPro" id="IPR050342">
    <property type="entry name" value="HMGB"/>
</dbReference>
<dbReference type="AlphaFoldDB" id="A0A9W8UH52"/>
<name>A0A9W8UH52_AKAMU</name>
<comment type="similarity">
    <text evidence="3">Belongs to the NHP6 family.</text>
</comment>
<dbReference type="GO" id="GO:0005634">
    <property type="term" value="C:nucleus"/>
    <property type="evidence" value="ECO:0007669"/>
    <property type="project" value="UniProtKB-UniRule"/>
</dbReference>
<dbReference type="PRINTS" id="PR00886">
    <property type="entry name" value="HIGHMOBLTY12"/>
</dbReference>
<proteinExistence type="inferred from homology"/>
<feature type="domain" description="HMG box" evidence="7">
    <location>
        <begin position="196"/>
        <end position="264"/>
    </location>
</feature>
<dbReference type="InterPro" id="IPR036910">
    <property type="entry name" value="HMG_box_dom_sf"/>
</dbReference>
<dbReference type="SMART" id="SM00398">
    <property type="entry name" value="HMG"/>
    <property type="match status" value="1"/>
</dbReference>
<protein>
    <recommendedName>
        <fullName evidence="5">Non-histone chromosomal protein 6</fullName>
    </recommendedName>
</protein>
<dbReference type="KEGG" id="amus:LMH87_003938"/>
<evidence type="ECO:0000256" key="2">
    <source>
        <dbReference type="ARBA" id="ARBA00023242"/>
    </source>
</evidence>
<keyword evidence="2 6" id="KW-0539">Nucleus</keyword>
<dbReference type="EMBL" id="JAJHUN010000011">
    <property type="protein sequence ID" value="KAJ4145078.1"/>
    <property type="molecule type" value="Genomic_DNA"/>
</dbReference>
<dbReference type="Gene3D" id="1.10.30.10">
    <property type="entry name" value="High mobility group box domain"/>
    <property type="match status" value="1"/>
</dbReference>
<dbReference type="InterPro" id="IPR009071">
    <property type="entry name" value="HMG_box_dom"/>
</dbReference>
<reference evidence="8" key="1">
    <citation type="journal article" date="2023" name="Access Microbiol">
        <title>De-novo genome assembly for Akanthomyces muscarius, a biocontrol agent of insect agricultural pests.</title>
        <authorList>
            <person name="Erdos Z."/>
            <person name="Studholme D.J."/>
            <person name="Raymond B."/>
            <person name="Sharma M."/>
        </authorList>
    </citation>
    <scope>NUCLEOTIDE SEQUENCE</scope>
    <source>
        <strain evidence="8">Ve6</strain>
    </source>
</reference>
<dbReference type="SUPFAM" id="SSF47095">
    <property type="entry name" value="HMG-box"/>
    <property type="match status" value="1"/>
</dbReference>
<evidence type="ECO:0000313" key="9">
    <source>
        <dbReference type="Proteomes" id="UP001144673"/>
    </source>
</evidence>
<gene>
    <name evidence="8" type="ORF">LMH87_003938</name>
</gene>
<dbReference type="Pfam" id="PF00505">
    <property type="entry name" value="HMG_box"/>
    <property type="match status" value="1"/>
</dbReference>
<dbReference type="PROSITE" id="PS50118">
    <property type="entry name" value="HMG_BOX_2"/>
    <property type="match status" value="1"/>
</dbReference>
<feature type="DNA-binding region" description="HMG box" evidence="6">
    <location>
        <begin position="196"/>
        <end position="264"/>
    </location>
</feature>
<evidence type="ECO:0000256" key="4">
    <source>
        <dbReference type="ARBA" id="ARBA00057588"/>
    </source>
</evidence>
<dbReference type="GO" id="GO:0003677">
    <property type="term" value="F:DNA binding"/>
    <property type="evidence" value="ECO:0007669"/>
    <property type="project" value="UniProtKB-UniRule"/>
</dbReference>
<dbReference type="CDD" id="cd01390">
    <property type="entry name" value="HMG-box_NHP6-like"/>
    <property type="match status" value="1"/>
</dbReference>
<dbReference type="FunFam" id="1.10.30.10:FF:000016">
    <property type="entry name" value="FACT complex subunit SSRP1"/>
    <property type="match status" value="1"/>
</dbReference>
<evidence type="ECO:0000256" key="6">
    <source>
        <dbReference type="PROSITE-ProRule" id="PRU00267"/>
    </source>
</evidence>
<keyword evidence="1 6" id="KW-0238">DNA-binding</keyword>
<accession>A0A9W8UH52</accession>
<evidence type="ECO:0000313" key="8">
    <source>
        <dbReference type="EMBL" id="KAJ4145078.1"/>
    </source>
</evidence>
<dbReference type="RefSeq" id="XP_056048748.1">
    <property type="nucleotide sequence ID" value="XM_056195085.1"/>
</dbReference>